<evidence type="ECO:0000256" key="15">
    <source>
        <dbReference type="ARBA" id="ARBA00023172"/>
    </source>
</evidence>
<reference evidence="20" key="1">
    <citation type="journal article" date="2003" name="Science">
        <title>In-depth view of structure, activity, and evolution of rice chromosome 10.</title>
        <authorList>
            <consortium name="Rice Chromosome 10 Sequencing Consortium"/>
        </authorList>
    </citation>
    <scope>NUCLEOTIDE SEQUENCE [LARGE SCALE GENOMIC DNA]</scope>
</reference>
<name>Q7XEK0_ORYSJ</name>
<evidence type="ECO:0000256" key="9">
    <source>
        <dbReference type="ARBA" id="ARBA00022842"/>
    </source>
</evidence>
<evidence type="ECO:0000259" key="19">
    <source>
        <dbReference type="PROSITE" id="PS50994"/>
    </source>
</evidence>
<keyword evidence="15" id="KW-0233">DNA recombination</keyword>
<dbReference type="InterPro" id="IPR000477">
    <property type="entry name" value="RT_dom"/>
</dbReference>
<keyword evidence="6" id="KW-0064">Aspartyl protease</keyword>
<dbReference type="Pfam" id="PF24626">
    <property type="entry name" value="SH3_Tf2-1"/>
    <property type="match status" value="1"/>
</dbReference>
<dbReference type="CDD" id="cd01647">
    <property type="entry name" value="RT_LTR"/>
    <property type="match status" value="1"/>
</dbReference>
<dbReference type="InterPro" id="IPR005162">
    <property type="entry name" value="Retrotrans_gag_dom"/>
</dbReference>
<keyword evidence="13" id="KW-0239">DNA-directed DNA polymerase</keyword>
<dbReference type="Gene3D" id="3.30.70.270">
    <property type="match status" value="2"/>
</dbReference>
<keyword evidence="4" id="KW-0540">Nuclease</keyword>
<evidence type="ECO:0000256" key="3">
    <source>
        <dbReference type="ARBA" id="ARBA00022695"/>
    </source>
</evidence>
<dbReference type="InterPro" id="IPR001969">
    <property type="entry name" value="Aspartic_peptidase_AS"/>
</dbReference>
<dbReference type="GO" id="GO:0003887">
    <property type="term" value="F:DNA-directed DNA polymerase activity"/>
    <property type="evidence" value="ECO:0007669"/>
    <property type="project" value="UniProtKB-KW"/>
</dbReference>
<dbReference type="InterPro" id="IPR043502">
    <property type="entry name" value="DNA/RNA_pol_sf"/>
</dbReference>
<dbReference type="InterPro" id="IPR021109">
    <property type="entry name" value="Peptidase_aspartic_dom_sf"/>
</dbReference>
<dbReference type="Pfam" id="PF00078">
    <property type="entry name" value="RVT_1"/>
    <property type="match status" value="1"/>
</dbReference>
<dbReference type="GO" id="GO:0006508">
    <property type="term" value="P:proteolysis"/>
    <property type="evidence" value="ECO:0007669"/>
    <property type="project" value="UniProtKB-KW"/>
</dbReference>
<evidence type="ECO:0000256" key="10">
    <source>
        <dbReference type="ARBA" id="ARBA00022884"/>
    </source>
</evidence>
<feature type="region of interest" description="Disordered" evidence="17">
    <location>
        <begin position="401"/>
        <end position="421"/>
    </location>
</feature>
<dbReference type="InterPro" id="IPR056924">
    <property type="entry name" value="SH3_Tf2-1"/>
</dbReference>
<dbReference type="Pfam" id="PF00665">
    <property type="entry name" value="rve"/>
    <property type="match status" value="1"/>
</dbReference>
<proteinExistence type="predicted"/>
<dbReference type="FunFam" id="3.10.10.10:FF:000007">
    <property type="entry name" value="Retrovirus-related Pol polyprotein from transposon 17.6-like Protein"/>
    <property type="match status" value="1"/>
</dbReference>
<keyword evidence="7" id="KW-0255">Endonuclease</keyword>
<evidence type="ECO:0000256" key="14">
    <source>
        <dbReference type="ARBA" id="ARBA00023125"/>
    </source>
</evidence>
<dbReference type="SUPFAM" id="SSF50630">
    <property type="entry name" value="Acid proteases"/>
    <property type="match status" value="1"/>
</dbReference>
<dbReference type="InterPro" id="IPR016197">
    <property type="entry name" value="Chromo-like_dom_sf"/>
</dbReference>
<keyword evidence="14" id="KW-0238">DNA-binding</keyword>
<dbReference type="InterPro" id="IPR036397">
    <property type="entry name" value="RNaseH_sf"/>
</dbReference>
<reference evidence="20" key="2">
    <citation type="submission" date="2003-05" db="EMBL/GenBank/DDBJ databases">
        <authorList>
            <person name="Buell C.R."/>
            <person name="Wing R.A."/>
            <person name="McCombie W.R."/>
            <person name="Messing J."/>
            <person name="Yuan Q."/>
            <person name="Ouyang S."/>
        </authorList>
    </citation>
    <scope>NUCLEOTIDE SEQUENCE</scope>
</reference>
<sequence>MTKTRSSESLVDLEEMNEFRTNLALLKKDVADLKSLKGEVKEIKGLLLELCKQKSVVEGGEEVVTETAATKGTLGSSTEAAGTSTGGIPRTAAPEVRFAIETNTVVPTAPMTTRSLSCPMGNSGVQGFGTTHPEPTVFTQGENHTGRMGNSDNGGQGFGHTRPESTLFTQRENFFGEKNNFGFGPTLNRGVNRGVNQWNTGVHVIDPQMHLFGTAAREGNQYAEAVIKGPRLEISLFTGEDPVDWLKQCEKFFEITGTPVDQWVNLAVAHLYGRAAKWFRGVGLPWQVITWPQWCAMVCTRFSTANTHEAVELFQNVKQYGMTVEQYIDKFEEYMDLVRRDHPYLQEPYFTSCFISGLRGDIKHDVCGQKPQGLLESYWYAKNYEKAANSRKAAANFNRNRLQTGGNTGKNVYNKGQPRQEGDKKEEKKCWFCKEPWFPRHQCKVKQAIHALLVENEESVEVEEDSVEEEEIKGEKQGEKLPEQTENVQEELMSISQSAVYGLTRPDTFSVMIKVNGKKAVGLVDSGSTTTFMDSKFAIKSQCTLENTKMRKVIVAGGGELKSELIVPGMEYEIQGESFTNSFNLLSLERYDIILGADWIFKYSPITLDLRKREMKITKGGRELEIQDFTKPGKYFQVSNKKMGKMIKKGALGCVIQINAITDQSNVEVGIPKDIQIVLQSFPKVLKEPKGLPPRRSCDHVINLKVGSEPPNLRPYRVPHFQKGAMEDIITELFRTQEIRISDSPYVSPAVMVRKKDGSWRLCVDYRQLNAQTIKNKFPMPIIEDLLDELHGAKVFSKLDLRSGYHQIRMAEGDIPKTAFRTHLGHYEYNVMPFGLTNAPATFQALMNQVLAPFLRKFVLVFFADILIYSKTQSEHLEHIKLVMQALSANQLVVRLKKCEFGLDRVSYLGHIISSEGVSTDPKKISDIKNRKPPKNVTEVREFLGMAGYYRRFIKGYGVICRPLHDLLKKDGFKWGDTQQEAFELLKEKMCNSPVLALPDFSQPFVIETDACGIGIGAVLMQKGRPLAYFSKALGPKAAAQSVYEKEAIAILEALKKWRHYILGGSLIIKTDQQSLKFMMSQRLVEGIQHKLLLKLMEFDYVIEYKSGKENLVADALSRSPNLKEEQCLPITVVVPEWVQDIKRSYEEDIFAHKILSLIETDGDPERHYKLESGLLKYKGRIYVGETTEIRMLLLEAYHASYFGGHSGIRATYHRIKQLFYWPGLKKQVEHYIRECPTCQITKAEHIHIPGLLNPLEVPDMAWTHITMDFIEGLPKSQGKDVILVVVDRLTKYAHFLALSHPYTVEQVVQIFMDNIHKLHGMPMVIVTDRDRVFTSNFFQEIFKTQKVKLRFSTAHHPQTDGQTERVNQCLESYLRSMTFQEPQKWFSWLALAEWWYNTTYHTSIQMTPFQALYGYPPPQITEFAIPCNMSEEARVTLEDKALILQKLKSSIGEAQRRIKFYADKGRSERTLELGDMVYLKLQPYRQVAMGIRGSLKLRSKYYGPFKVIEKMGAVAYKLQLPDGAGIHPVFHVSQLKKHLGARAIPMPNLPAIGPDGQIKTEPAAVLQRRMIPRHNEPVTQWLILWENLTPAEATWEDASYIQAAFPNFQP</sequence>
<dbReference type="Pfam" id="PF17919">
    <property type="entry name" value="RT_RNaseH_2"/>
    <property type="match status" value="1"/>
</dbReference>
<dbReference type="GO" id="GO:0004190">
    <property type="term" value="F:aspartic-type endopeptidase activity"/>
    <property type="evidence" value="ECO:0007669"/>
    <property type="project" value="UniProtKB-KW"/>
</dbReference>
<evidence type="ECO:0000256" key="5">
    <source>
        <dbReference type="ARBA" id="ARBA00022723"/>
    </source>
</evidence>
<evidence type="ECO:0000256" key="16">
    <source>
        <dbReference type="ARBA" id="ARBA00023268"/>
    </source>
</evidence>
<reference evidence="20" key="3">
    <citation type="submission" date="2006-07" db="EMBL/GenBank/DDBJ databases">
        <authorList>
            <person name="Buell R."/>
        </authorList>
    </citation>
    <scope>NUCLEOTIDE SEQUENCE</scope>
</reference>
<dbReference type="InterPro" id="IPR043128">
    <property type="entry name" value="Rev_trsase/Diguanyl_cyclase"/>
</dbReference>
<dbReference type="Gene3D" id="1.10.340.70">
    <property type="match status" value="1"/>
</dbReference>
<keyword evidence="16" id="KW-0511">Multifunctional enzyme</keyword>
<evidence type="ECO:0000256" key="6">
    <source>
        <dbReference type="ARBA" id="ARBA00022750"/>
    </source>
</evidence>
<evidence type="ECO:0000256" key="13">
    <source>
        <dbReference type="ARBA" id="ARBA00022932"/>
    </source>
</evidence>
<keyword evidence="3" id="KW-0548">Nucleotidyltransferase</keyword>
<keyword evidence="5" id="KW-0479">Metal-binding</keyword>
<keyword evidence="9" id="KW-0460">Magnesium</keyword>
<dbReference type="InterPro" id="IPR012337">
    <property type="entry name" value="RNaseH-like_sf"/>
</dbReference>
<dbReference type="InterPro" id="IPR001584">
    <property type="entry name" value="Integrase_cat-core"/>
</dbReference>
<dbReference type="GO" id="GO:0006310">
    <property type="term" value="P:DNA recombination"/>
    <property type="evidence" value="ECO:0007669"/>
    <property type="project" value="UniProtKB-KW"/>
</dbReference>
<dbReference type="PROSITE" id="PS50878">
    <property type="entry name" value="RT_POL"/>
    <property type="match status" value="1"/>
</dbReference>
<gene>
    <name evidence="20" type="ordered locus">LOC_Os10g28310</name>
</gene>
<dbReference type="InterPro" id="IPR050951">
    <property type="entry name" value="Retrovirus_Pol_polyprotein"/>
</dbReference>
<dbReference type="GO" id="GO:0004519">
    <property type="term" value="F:endonuclease activity"/>
    <property type="evidence" value="ECO:0007669"/>
    <property type="project" value="UniProtKB-KW"/>
</dbReference>
<keyword evidence="10" id="KW-0694">RNA-binding</keyword>
<dbReference type="Pfam" id="PF03732">
    <property type="entry name" value="Retrotrans_gag"/>
    <property type="match status" value="1"/>
</dbReference>
<dbReference type="GO" id="GO:0046872">
    <property type="term" value="F:metal ion binding"/>
    <property type="evidence" value="ECO:0007669"/>
    <property type="project" value="UniProtKB-KW"/>
</dbReference>
<organism evidence="20">
    <name type="scientific">Oryza sativa subsp. japonica</name>
    <name type="common">Rice</name>
    <dbReference type="NCBI Taxonomy" id="39947"/>
    <lineage>
        <taxon>Eukaryota</taxon>
        <taxon>Viridiplantae</taxon>
        <taxon>Streptophyta</taxon>
        <taxon>Embryophyta</taxon>
        <taxon>Tracheophyta</taxon>
        <taxon>Spermatophyta</taxon>
        <taxon>Magnoliopsida</taxon>
        <taxon>Liliopsida</taxon>
        <taxon>Poales</taxon>
        <taxon>Poaceae</taxon>
        <taxon>BOP clade</taxon>
        <taxon>Oryzoideae</taxon>
        <taxon>Oryzeae</taxon>
        <taxon>Oryzinae</taxon>
        <taxon>Oryza</taxon>
        <taxon>Oryza sativa</taxon>
    </lineage>
</organism>
<dbReference type="Pfam" id="PF08284">
    <property type="entry name" value="RVP_2"/>
    <property type="match status" value="1"/>
</dbReference>
<dbReference type="Gene3D" id="3.10.20.370">
    <property type="match status" value="1"/>
</dbReference>
<dbReference type="CDD" id="cd00303">
    <property type="entry name" value="retropepsin_like"/>
    <property type="match status" value="1"/>
</dbReference>
<keyword evidence="12" id="KW-0695">RNA-directed DNA polymerase</keyword>
<dbReference type="GO" id="GO:0003677">
    <property type="term" value="F:DNA binding"/>
    <property type="evidence" value="ECO:0007669"/>
    <property type="project" value="UniProtKB-KW"/>
</dbReference>
<accession>Q7XEK0</accession>
<dbReference type="SUPFAM" id="SSF53098">
    <property type="entry name" value="Ribonuclease H-like"/>
    <property type="match status" value="1"/>
</dbReference>
<protein>
    <submittedName>
        <fullName evidence="20">Retrotransposon protein, putative, unclassified</fullName>
    </submittedName>
</protein>
<dbReference type="Gene3D" id="2.40.70.10">
    <property type="entry name" value="Acid Proteases"/>
    <property type="match status" value="1"/>
</dbReference>
<dbReference type="PROSITE" id="PS50994">
    <property type="entry name" value="INTEGRASE"/>
    <property type="match status" value="1"/>
</dbReference>
<keyword evidence="8" id="KW-0378">Hydrolase</keyword>
<evidence type="ECO:0000256" key="1">
    <source>
        <dbReference type="ARBA" id="ARBA00022670"/>
    </source>
</evidence>
<dbReference type="Gene3D" id="3.30.420.10">
    <property type="entry name" value="Ribonuclease H-like superfamily/Ribonuclease H"/>
    <property type="match status" value="1"/>
</dbReference>
<keyword evidence="2" id="KW-0808">Transferase</keyword>
<evidence type="ECO:0000256" key="4">
    <source>
        <dbReference type="ARBA" id="ARBA00022722"/>
    </source>
</evidence>
<evidence type="ECO:0000256" key="11">
    <source>
        <dbReference type="ARBA" id="ARBA00022908"/>
    </source>
</evidence>
<dbReference type="PANTHER" id="PTHR37984:SF5">
    <property type="entry name" value="PROTEIN NYNRIN-LIKE"/>
    <property type="match status" value="1"/>
</dbReference>
<keyword evidence="1" id="KW-0645">Protease</keyword>
<dbReference type="GO" id="GO:0003964">
    <property type="term" value="F:RNA-directed DNA polymerase activity"/>
    <property type="evidence" value="ECO:0007669"/>
    <property type="project" value="UniProtKB-KW"/>
</dbReference>
<dbReference type="GO" id="GO:0003723">
    <property type="term" value="F:RNA binding"/>
    <property type="evidence" value="ECO:0007669"/>
    <property type="project" value="UniProtKB-KW"/>
</dbReference>
<dbReference type="Gene3D" id="3.10.10.10">
    <property type="entry name" value="HIV Type 1 Reverse Transcriptase, subunit A, domain 1"/>
    <property type="match status" value="1"/>
</dbReference>
<evidence type="ECO:0000256" key="8">
    <source>
        <dbReference type="ARBA" id="ARBA00022801"/>
    </source>
</evidence>
<evidence type="ECO:0000256" key="12">
    <source>
        <dbReference type="ARBA" id="ARBA00022918"/>
    </source>
</evidence>
<dbReference type="EMBL" id="DP000086">
    <property type="protein sequence ID" value="AAP53789.1"/>
    <property type="molecule type" value="Genomic_DNA"/>
</dbReference>
<dbReference type="PROSITE" id="PS00141">
    <property type="entry name" value="ASP_PROTEASE"/>
    <property type="match status" value="1"/>
</dbReference>
<dbReference type="SUPFAM" id="SSF56672">
    <property type="entry name" value="DNA/RNA polymerases"/>
    <property type="match status" value="1"/>
</dbReference>
<feature type="compositionally biased region" description="Acidic residues" evidence="17">
    <location>
        <begin position="462"/>
        <end position="472"/>
    </location>
</feature>
<dbReference type="InterPro" id="IPR041588">
    <property type="entry name" value="Integrase_H2C2"/>
</dbReference>
<dbReference type="GO" id="GO:0015074">
    <property type="term" value="P:DNA integration"/>
    <property type="evidence" value="ECO:0007669"/>
    <property type="project" value="UniProtKB-KW"/>
</dbReference>
<feature type="domain" description="Reverse transcriptase" evidence="18">
    <location>
        <begin position="734"/>
        <end position="913"/>
    </location>
</feature>
<keyword evidence="11" id="KW-0229">DNA integration</keyword>
<evidence type="ECO:0000256" key="2">
    <source>
        <dbReference type="ARBA" id="ARBA00022679"/>
    </source>
</evidence>
<dbReference type="PANTHER" id="PTHR37984">
    <property type="entry name" value="PROTEIN CBG26694"/>
    <property type="match status" value="1"/>
</dbReference>
<feature type="domain" description="Integrase catalytic" evidence="19">
    <location>
        <begin position="1255"/>
        <end position="1417"/>
    </location>
</feature>
<dbReference type="InterPro" id="IPR041577">
    <property type="entry name" value="RT_RNaseH_2"/>
</dbReference>
<evidence type="ECO:0000259" key="18">
    <source>
        <dbReference type="PROSITE" id="PS50878"/>
    </source>
</evidence>
<evidence type="ECO:0000256" key="17">
    <source>
        <dbReference type="SAM" id="MobiDB-lite"/>
    </source>
</evidence>
<dbReference type="FunFam" id="3.30.70.270:FF:000020">
    <property type="entry name" value="Transposon Tf2-6 polyprotein-like Protein"/>
    <property type="match status" value="1"/>
</dbReference>
<evidence type="ECO:0000256" key="7">
    <source>
        <dbReference type="ARBA" id="ARBA00022759"/>
    </source>
</evidence>
<evidence type="ECO:0000313" key="20">
    <source>
        <dbReference type="EMBL" id="AAP53789.1"/>
    </source>
</evidence>
<dbReference type="SUPFAM" id="SSF54160">
    <property type="entry name" value="Chromo domain-like"/>
    <property type="match status" value="1"/>
</dbReference>
<feature type="compositionally biased region" description="Basic and acidic residues" evidence="17">
    <location>
        <begin position="473"/>
        <end position="483"/>
    </location>
</feature>
<dbReference type="CDD" id="cd09274">
    <property type="entry name" value="RNase_HI_RT_Ty3"/>
    <property type="match status" value="1"/>
</dbReference>
<feature type="region of interest" description="Disordered" evidence="17">
    <location>
        <begin position="462"/>
        <end position="483"/>
    </location>
</feature>
<feature type="compositionally biased region" description="Polar residues" evidence="17">
    <location>
        <begin position="401"/>
        <end position="411"/>
    </location>
</feature>
<dbReference type="Pfam" id="PF17921">
    <property type="entry name" value="Integrase_H2C2"/>
    <property type="match status" value="1"/>
</dbReference>